<evidence type="ECO:0000313" key="5">
    <source>
        <dbReference type="Proteomes" id="UP000241771"/>
    </source>
</evidence>
<organism evidence="4 5">
    <name type="scientific">Photobacterium sanctipauli</name>
    <dbReference type="NCBI Taxonomy" id="1342794"/>
    <lineage>
        <taxon>Bacteria</taxon>
        <taxon>Pseudomonadati</taxon>
        <taxon>Pseudomonadota</taxon>
        <taxon>Gammaproteobacteria</taxon>
        <taxon>Vibrionales</taxon>
        <taxon>Vibrionaceae</taxon>
        <taxon>Photobacterium</taxon>
    </lineage>
</organism>
<gene>
    <name evidence="4" type="ORF">C9I98_07560</name>
</gene>
<dbReference type="PROSITE" id="PS51186">
    <property type="entry name" value="GNAT"/>
    <property type="match status" value="1"/>
</dbReference>
<evidence type="ECO:0000256" key="1">
    <source>
        <dbReference type="ARBA" id="ARBA00022679"/>
    </source>
</evidence>
<dbReference type="InterPro" id="IPR016181">
    <property type="entry name" value="Acyl_CoA_acyltransferase"/>
</dbReference>
<feature type="domain" description="N-acetyltransferase" evidence="3">
    <location>
        <begin position="3"/>
        <end position="163"/>
    </location>
</feature>
<dbReference type="GO" id="GO:0016747">
    <property type="term" value="F:acyltransferase activity, transferring groups other than amino-acyl groups"/>
    <property type="evidence" value="ECO:0007669"/>
    <property type="project" value="InterPro"/>
</dbReference>
<keyword evidence="5" id="KW-1185">Reference proteome</keyword>
<dbReference type="OrthoDB" id="336415at2"/>
<name>A0A2T3NWM3_9GAMM</name>
<proteinExistence type="predicted"/>
<dbReference type="InterPro" id="IPR050680">
    <property type="entry name" value="YpeA/RimI_acetyltransf"/>
</dbReference>
<dbReference type="Pfam" id="PF00583">
    <property type="entry name" value="Acetyltransf_1"/>
    <property type="match status" value="1"/>
</dbReference>
<evidence type="ECO:0000256" key="2">
    <source>
        <dbReference type="ARBA" id="ARBA00023315"/>
    </source>
</evidence>
<keyword evidence="1 4" id="KW-0808">Transferase</keyword>
<dbReference type="AlphaFoldDB" id="A0A2T3NWM3"/>
<dbReference type="SUPFAM" id="SSF55729">
    <property type="entry name" value="Acyl-CoA N-acyltransferases (Nat)"/>
    <property type="match status" value="1"/>
</dbReference>
<sequence length="163" mass="18344">MDIVIRHVEKSDFADLQKILSGANAYSGTLQLPYPSLDMWQQRIENRPSNMYGLVAELDNEVVGEISLSVQVNPRRKHVADMGMAVRDDKQGLGIGSRLLAAMIDLAQNWLSISRMELTVYTDNAAAIALYEKHGFVIEGHAKKYAFRNGEYVDVYHMARLTD</sequence>
<dbReference type="InterPro" id="IPR000182">
    <property type="entry name" value="GNAT_dom"/>
</dbReference>
<keyword evidence="2" id="KW-0012">Acyltransferase</keyword>
<comment type="caution">
    <text evidence="4">The sequence shown here is derived from an EMBL/GenBank/DDBJ whole genome shotgun (WGS) entry which is preliminary data.</text>
</comment>
<dbReference type="CDD" id="cd04301">
    <property type="entry name" value="NAT_SF"/>
    <property type="match status" value="1"/>
</dbReference>
<dbReference type="PANTHER" id="PTHR43420:SF49">
    <property type="entry name" value="AMINO GROUP ACETYL TRANSFERASE"/>
    <property type="match status" value="1"/>
</dbReference>
<dbReference type="Proteomes" id="UP000241771">
    <property type="component" value="Unassembled WGS sequence"/>
</dbReference>
<accession>A0A2T3NWM3</accession>
<dbReference type="EMBL" id="PYMA01000003">
    <property type="protein sequence ID" value="PSW20693.1"/>
    <property type="molecule type" value="Genomic_DNA"/>
</dbReference>
<protein>
    <submittedName>
        <fullName evidence="4">GNAT family N-acetyltransferase</fullName>
    </submittedName>
</protein>
<dbReference type="RefSeq" id="WP_036820195.1">
    <property type="nucleotide sequence ID" value="NZ_JGVO01000261.1"/>
</dbReference>
<evidence type="ECO:0000313" key="4">
    <source>
        <dbReference type="EMBL" id="PSW20693.1"/>
    </source>
</evidence>
<evidence type="ECO:0000259" key="3">
    <source>
        <dbReference type="PROSITE" id="PS51186"/>
    </source>
</evidence>
<dbReference type="PANTHER" id="PTHR43420">
    <property type="entry name" value="ACETYLTRANSFERASE"/>
    <property type="match status" value="1"/>
</dbReference>
<dbReference type="Gene3D" id="3.40.630.30">
    <property type="match status" value="1"/>
</dbReference>
<reference evidence="4 5" key="1">
    <citation type="submission" date="2018-01" db="EMBL/GenBank/DDBJ databases">
        <title>Whole genome sequencing of Histamine producing bacteria.</title>
        <authorList>
            <person name="Butler K."/>
        </authorList>
    </citation>
    <scope>NUCLEOTIDE SEQUENCE [LARGE SCALE GENOMIC DNA]</scope>
    <source>
        <strain evidence="4 5">DSM 100436</strain>
    </source>
</reference>